<comment type="caution">
    <text evidence="1">The sequence shown here is derived from an EMBL/GenBank/DDBJ whole genome shotgun (WGS) entry which is preliminary data.</text>
</comment>
<proteinExistence type="predicted"/>
<keyword evidence="2" id="KW-1185">Reference proteome</keyword>
<dbReference type="Proteomes" id="UP000647133">
    <property type="component" value="Unassembled WGS sequence"/>
</dbReference>
<dbReference type="RefSeq" id="WP_192010823.1">
    <property type="nucleotide sequence ID" value="NZ_JACYTQ010000005.1"/>
</dbReference>
<evidence type="ECO:0000313" key="2">
    <source>
        <dbReference type="Proteomes" id="UP000647133"/>
    </source>
</evidence>
<gene>
    <name evidence="1" type="ORF">IFO69_14355</name>
</gene>
<dbReference type="SUPFAM" id="SSF63829">
    <property type="entry name" value="Calcium-dependent phosphotriesterase"/>
    <property type="match status" value="1"/>
</dbReference>
<dbReference type="PROSITE" id="PS51257">
    <property type="entry name" value="PROKAR_LIPOPROTEIN"/>
    <property type="match status" value="1"/>
</dbReference>
<name>A0ABR9APT5_9BACT</name>
<protein>
    <submittedName>
        <fullName evidence="1">Uncharacterized protein</fullName>
    </submittedName>
</protein>
<evidence type="ECO:0000313" key="1">
    <source>
        <dbReference type="EMBL" id="MBD8489935.1"/>
    </source>
</evidence>
<accession>A0ABR9APT5</accession>
<reference evidence="1 2" key="1">
    <citation type="submission" date="2020-09" db="EMBL/GenBank/DDBJ databases">
        <title>Echinicola sp. CAU 1574 isolated from sand of Sido Beach.</title>
        <authorList>
            <person name="Kim W."/>
        </authorList>
    </citation>
    <scope>NUCLEOTIDE SEQUENCE [LARGE SCALE GENOMIC DNA]</scope>
    <source>
        <strain evidence="1 2">CAU 1574</strain>
    </source>
</reference>
<sequence length="473" mass="52748">MRILSLYFVLFVFLFGCNGEDEFGVSIPEKFELVTNKNILCLGESITFYLSSGDSIINSEKVHFSIEPSIGLIDENGVYTAPVSLEESVQISVRANLGQEGDFREAVLQLDANSLEDQIIFANKFSNLLIGGKGFLVPFGEGIAFSNTQKKYDNNSELKIFLGNDSGKESFVLSEEGAGFYETAVKFKEHLFVGGMTIVNSQIQGVVRKIDKLGNINWEKLMVDRSIQDIYIDNGGVIHVLSSGVAENEEDGRVVNLMKLDQFGNELYQANLDQPILGMAIGKSGEVFKLYNNDGVYLSKVDQDLKEESWKIKVHDHREFSHYRMVQVSKSGEIWVFTGKNPANKYSWALNRYSVEGELITKKVYSSNGRYRDVQLIDVNILENGDALLTGWGEAHNDNLITCRVILIDSNGDIKWEWKNNGADGSWVSGIAAIKNDNGYLIYANVVSEEASTDLFYQLNEEGKLSPCAQEAS</sequence>
<organism evidence="1 2">
    <name type="scientific">Echinicola arenosa</name>
    <dbReference type="NCBI Taxonomy" id="2774144"/>
    <lineage>
        <taxon>Bacteria</taxon>
        <taxon>Pseudomonadati</taxon>
        <taxon>Bacteroidota</taxon>
        <taxon>Cytophagia</taxon>
        <taxon>Cytophagales</taxon>
        <taxon>Cyclobacteriaceae</taxon>
        <taxon>Echinicola</taxon>
    </lineage>
</organism>
<dbReference type="EMBL" id="JACYTQ010000005">
    <property type="protein sequence ID" value="MBD8489935.1"/>
    <property type="molecule type" value="Genomic_DNA"/>
</dbReference>